<feature type="transmembrane region" description="Helical" evidence="2">
    <location>
        <begin position="565"/>
        <end position="584"/>
    </location>
</feature>
<comment type="caution">
    <text evidence="3">The sequence shown here is derived from an EMBL/GenBank/DDBJ whole genome shotgun (WGS) entry which is preliminary data.</text>
</comment>
<keyword evidence="2" id="KW-0472">Membrane</keyword>
<feature type="transmembrane region" description="Helical" evidence="2">
    <location>
        <begin position="475"/>
        <end position="496"/>
    </location>
</feature>
<gene>
    <name evidence="3" type="ORF">OCU04_002170</name>
</gene>
<accession>A0A9X0AZK3</accession>
<evidence type="ECO:0000313" key="3">
    <source>
        <dbReference type="EMBL" id="KAJ8071861.1"/>
    </source>
</evidence>
<feature type="compositionally biased region" description="Low complexity" evidence="1">
    <location>
        <begin position="120"/>
        <end position="133"/>
    </location>
</feature>
<keyword evidence="2" id="KW-0812">Transmembrane</keyword>
<reference evidence="3" key="1">
    <citation type="submission" date="2022-11" db="EMBL/GenBank/DDBJ databases">
        <title>Genome Resource of Sclerotinia nivalis Strain SnTB1, a Plant Pathogen Isolated from American Ginseng.</title>
        <authorList>
            <person name="Fan S."/>
        </authorList>
    </citation>
    <scope>NUCLEOTIDE SEQUENCE</scope>
    <source>
        <strain evidence="3">SnTB1</strain>
    </source>
</reference>
<dbReference type="Proteomes" id="UP001152300">
    <property type="component" value="Unassembled WGS sequence"/>
</dbReference>
<evidence type="ECO:0000313" key="4">
    <source>
        <dbReference type="Proteomes" id="UP001152300"/>
    </source>
</evidence>
<keyword evidence="2" id="KW-1133">Transmembrane helix</keyword>
<sequence>MHTFCTQSHILQIHLPKSKFDTFQISLPSTTAPLTTMRSFFSRSPDLEGGQNRTYKKGFTGDHRGRTHIPPHPSPIFSTQSQQDPFNTPPAAYRHDTIFKPPPSPSPKSVTFSDRSWSALSGAGTAGDTAGSGRLRNAPAIDRTHLDKEQLERLHEYLGVLPGSGAPQREKRRFSMSDPNDRPIPNSSTPIPLSPQSRVKKNLKQKAAEQHFRRNNQGSGHSQDRLLGEEEQVYYQTHLFREALRTALSMRKGGEEERGFVGDVKRPVMQRRGASEGVREGGFVGPLEERKVEEVLPRDLEEFLEKYDPRSEDLPDVYPMGEHRAMLRTMYLEDILHSTAKLHKHNWILLSRNEKYKDLRIPDRWDQIQEDLEKYTRSIRNYEYWLRSPMPLLNLEKSSLPPRFHLYGKQLAILELAKSINNPHESIFANELEKKLVAYHTDWSVSNGVWRNIRRETRGRGWRRGSALGGWLRRVWGAAVGGVCVLGPVAGLLLWPGGVGREAGVAVVGVCAGFGGCTCVGCWWGDEGNGNGNGNGNAGWEGIWGSRERDSRGVGFGGEWGMRDIGLVLGCYAAVLVLFLGVAVV</sequence>
<proteinExistence type="predicted"/>
<feature type="compositionally biased region" description="Polar residues" evidence="1">
    <location>
        <begin position="185"/>
        <end position="197"/>
    </location>
</feature>
<dbReference type="EMBL" id="JAPEIS010000001">
    <property type="protein sequence ID" value="KAJ8071861.1"/>
    <property type="molecule type" value="Genomic_DNA"/>
</dbReference>
<organism evidence="3 4">
    <name type="scientific">Sclerotinia nivalis</name>
    <dbReference type="NCBI Taxonomy" id="352851"/>
    <lineage>
        <taxon>Eukaryota</taxon>
        <taxon>Fungi</taxon>
        <taxon>Dikarya</taxon>
        <taxon>Ascomycota</taxon>
        <taxon>Pezizomycotina</taxon>
        <taxon>Leotiomycetes</taxon>
        <taxon>Helotiales</taxon>
        <taxon>Sclerotiniaceae</taxon>
        <taxon>Sclerotinia</taxon>
    </lineage>
</organism>
<name>A0A9X0AZK3_9HELO</name>
<feature type="region of interest" description="Disordered" evidence="1">
    <location>
        <begin position="120"/>
        <end position="144"/>
    </location>
</feature>
<feature type="transmembrane region" description="Helical" evidence="2">
    <location>
        <begin position="503"/>
        <end position="524"/>
    </location>
</feature>
<dbReference type="AlphaFoldDB" id="A0A9X0AZK3"/>
<feature type="region of interest" description="Disordered" evidence="1">
    <location>
        <begin position="159"/>
        <end position="227"/>
    </location>
</feature>
<keyword evidence="4" id="KW-1185">Reference proteome</keyword>
<protein>
    <submittedName>
        <fullName evidence="3">Uncharacterized protein</fullName>
    </submittedName>
</protein>
<evidence type="ECO:0000256" key="1">
    <source>
        <dbReference type="SAM" id="MobiDB-lite"/>
    </source>
</evidence>
<dbReference type="OrthoDB" id="3546297at2759"/>
<evidence type="ECO:0000256" key="2">
    <source>
        <dbReference type="SAM" id="Phobius"/>
    </source>
</evidence>